<protein>
    <submittedName>
        <fullName evidence="2">Protein N-acetyltransferase, RimJ/RimL family</fullName>
    </submittedName>
</protein>
<dbReference type="AlphaFoldDB" id="A0A1H3SPL4"/>
<reference evidence="3" key="1">
    <citation type="submission" date="2016-10" db="EMBL/GenBank/DDBJ databases">
        <authorList>
            <person name="Varghese N."/>
            <person name="Submissions S."/>
        </authorList>
    </citation>
    <scope>NUCLEOTIDE SEQUENCE [LARGE SCALE GENOMIC DNA]</scope>
    <source>
        <strain evidence="3">DSM 45245</strain>
    </source>
</reference>
<gene>
    <name evidence="2" type="ORF">SAMN05444365_1137</name>
</gene>
<dbReference type="OrthoDB" id="9795188at2"/>
<proteinExistence type="predicted"/>
<dbReference type="Proteomes" id="UP000242415">
    <property type="component" value="Unassembled WGS sequence"/>
</dbReference>
<dbReference type="PANTHER" id="PTHR43441">
    <property type="entry name" value="RIBOSOMAL-PROTEIN-SERINE ACETYLTRANSFERASE"/>
    <property type="match status" value="1"/>
</dbReference>
<dbReference type="GO" id="GO:1990189">
    <property type="term" value="F:protein N-terminal-serine acetyltransferase activity"/>
    <property type="evidence" value="ECO:0007669"/>
    <property type="project" value="TreeGrafter"/>
</dbReference>
<accession>A0A1H3SPL4</accession>
<sequence>MLPTEMPCLDEPPARLRAFRLDDARLVASVASDPLIPLITSVPPSDAHEDIAAYLERQHQRLAEGSGYSFAIADIETDEAVGNIGLWTSHISTGRASTGYWIAPQHRRRGYVRAALSALTTWASSLDDVKRLELFVEPWNEGSWRAAEACGYQREGLLRSWQQVGTERKDMYVYSLIPVRD</sequence>
<dbReference type="EMBL" id="FNPH01000013">
    <property type="protein sequence ID" value="SDZ39660.1"/>
    <property type="molecule type" value="Genomic_DNA"/>
</dbReference>
<dbReference type="GO" id="GO:0008999">
    <property type="term" value="F:protein-N-terminal-alanine acetyltransferase activity"/>
    <property type="evidence" value="ECO:0007669"/>
    <property type="project" value="TreeGrafter"/>
</dbReference>
<dbReference type="STRING" id="405436.SAMN05444365_1137"/>
<keyword evidence="2" id="KW-0808">Transferase</keyword>
<dbReference type="InterPro" id="IPR016181">
    <property type="entry name" value="Acyl_CoA_acyltransferase"/>
</dbReference>
<name>A0A1H3SPL4_9ACTN</name>
<evidence type="ECO:0000313" key="2">
    <source>
        <dbReference type="EMBL" id="SDZ39660.1"/>
    </source>
</evidence>
<dbReference type="RefSeq" id="WP_091561761.1">
    <property type="nucleotide sequence ID" value="NZ_FNPH01000013.1"/>
</dbReference>
<dbReference type="PROSITE" id="PS51186">
    <property type="entry name" value="GNAT"/>
    <property type="match status" value="1"/>
</dbReference>
<dbReference type="InterPro" id="IPR000182">
    <property type="entry name" value="GNAT_dom"/>
</dbReference>
<evidence type="ECO:0000313" key="3">
    <source>
        <dbReference type="Proteomes" id="UP000242415"/>
    </source>
</evidence>
<dbReference type="PANTHER" id="PTHR43441:SF10">
    <property type="entry name" value="ACETYLTRANSFERASE"/>
    <property type="match status" value="1"/>
</dbReference>
<dbReference type="Pfam" id="PF13302">
    <property type="entry name" value="Acetyltransf_3"/>
    <property type="match status" value="1"/>
</dbReference>
<keyword evidence="3" id="KW-1185">Reference proteome</keyword>
<dbReference type="Gene3D" id="3.40.630.30">
    <property type="match status" value="1"/>
</dbReference>
<organism evidence="2 3">
    <name type="scientific">Micromonospora pattaloongensis</name>
    <dbReference type="NCBI Taxonomy" id="405436"/>
    <lineage>
        <taxon>Bacteria</taxon>
        <taxon>Bacillati</taxon>
        <taxon>Actinomycetota</taxon>
        <taxon>Actinomycetes</taxon>
        <taxon>Micromonosporales</taxon>
        <taxon>Micromonosporaceae</taxon>
        <taxon>Micromonospora</taxon>
    </lineage>
</organism>
<dbReference type="SUPFAM" id="SSF55729">
    <property type="entry name" value="Acyl-CoA N-acyltransferases (Nat)"/>
    <property type="match status" value="1"/>
</dbReference>
<dbReference type="GO" id="GO:0005737">
    <property type="term" value="C:cytoplasm"/>
    <property type="evidence" value="ECO:0007669"/>
    <property type="project" value="TreeGrafter"/>
</dbReference>
<dbReference type="InterPro" id="IPR051908">
    <property type="entry name" value="Ribosomal_N-acetyltransferase"/>
</dbReference>
<evidence type="ECO:0000259" key="1">
    <source>
        <dbReference type="PROSITE" id="PS51186"/>
    </source>
</evidence>
<feature type="domain" description="N-acetyltransferase" evidence="1">
    <location>
        <begin position="14"/>
        <end position="172"/>
    </location>
</feature>